<dbReference type="Pfam" id="PF12833">
    <property type="entry name" value="HTH_18"/>
    <property type="match status" value="1"/>
</dbReference>
<dbReference type="PROSITE" id="PS01124">
    <property type="entry name" value="HTH_ARAC_FAMILY_2"/>
    <property type="match status" value="1"/>
</dbReference>
<dbReference type="InterPro" id="IPR002347">
    <property type="entry name" value="SDR_fam"/>
</dbReference>
<evidence type="ECO:0000256" key="2">
    <source>
        <dbReference type="ARBA" id="ARBA00023125"/>
    </source>
</evidence>
<dbReference type="Gene3D" id="1.10.10.60">
    <property type="entry name" value="Homeodomain-like"/>
    <property type="match status" value="1"/>
</dbReference>
<dbReference type="PANTHER" id="PTHR43280:SF32">
    <property type="entry name" value="TRANSCRIPTIONAL REGULATORY PROTEIN"/>
    <property type="match status" value="1"/>
</dbReference>
<dbReference type="GO" id="GO:0043565">
    <property type="term" value="F:sequence-specific DNA binding"/>
    <property type="evidence" value="ECO:0007669"/>
    <property type="project" value="InterPro"/>
</dbReference>
<dbReference type="PRINTS" id="PR00081">
    <property type="entry name" value="GDHRDH"/>
</dbReference>
<dbReference type="RefSeq" id="WP_181276741.1">
    <property type="nucleotide sequence ID" value="NZ_PVTH01000005.1"/>
</dbReference>
<dbReference type="Gene3D" id="3.40.50.720">
    <property type="entry name" value="NAD(P)-binding Rossmann-like Domain"/>
    <property type="match status" value="1"/>
</dbReference>
<feature type="domain" description="HTH araC/xylS-type" evidence="4">
    <location>
        <begin position="285"/>
        <end position="390"/>
    </location>
</feature>
<accession>A0A2T0U437</accession>
<dbReference type="GO" id="GO:0003700">
    <property type="term" value="F:DNA-binding transcription factor activity"/>
    <property type="evidence" value="ECO:0007669"/>
    <property type="project" value="InterPro"/>
</dbReference>
<gene>
    <name evidence="5" type="ORF">B0I27_105140</name>
</gene>
<dbReference type="AlphaFoldDB" id="A0A2T0U437"/>
<sequence length="392" mass="44062">MENQMTLTTDKQLVALVTGANQGVGNEIAKALAANGYIVYLGSRKLENGEKAAAEIGENARAIQLDVTQEQSIHTAMDRIGKEEGRLDLLVNNAGISHGGTAPIHRMLDIPGPLHPLISLLDTRDEKVNLSRLPVSYVTTLYKISFINKLGGKFRYGQGYYDFDEGSMVFTAPNQIVGSTSIYKGNEGYSLIFHQDFLHGYPLAAKIRQYGFFSYASNEALHLSEQERTTVAAIFSIIQEELSSRIDDFSHDVVIAQIELLLSYAKRFYKRQFLTRQAATSDLLQQFEGLLNTYFYEEKPVMRGIPTVQYLAEQLNYTPNYLSDMLRSLTGLNAQQHIHEKLIEKSKELLSTTSLSVSEVAYQLGFEHSQSFSRLFKIKTQMTPVQFKESLN</sequence>
<dbReference type="SMART" id="SM00342">
    <property type="entry name" value="HTH_ARAC"/>
    <property type="match status" value="1"/>
</dbReference>
<keyword evidence="1" id="KW-0805">Transcription regulation</keyword>
<name>A0A2T0U437_9SPHI</name>
<dbReference type="SUPFAM" id="SSF51735">
    <property type="entry name" value="NAD(P)-binding Rossmann-fold domains"/>
    <property type="match status" value="1"/>
</dbReference>
<evidence type="ECO:0000256" key="1">
    <source>
        <dbReference type="ARBA" id="ARBA00023015"/>
    </source>
</evidence>
<dbReference type="SUPFAM" id="SSF46689">
    <property type="entry name" value="Homeodomain-like"/>
    <property type="match status" value="1"/>
</dbReference>
<dbReference type="Proteomes" id="UP000238034">
    <property type="component" value="Unassembled WGS sequence"/>
</dbReference>
<dbReference type="InterPro" id="IPR009057">
    <property type="entry name" value="Homeodomain-like_sf"/>
</dbReference>
<protein>
    <submittedName>
        <fullName evidence="5">Helix-turn-helix protein</fullName>
    </submittedName>
</protein>
<comment type="caution">
    <text evidence="5">The sequence shown here is derived from an EMBL/GenBank/DDBJ whole genome shotgun (WGS) entry which is preliminary data.</text>
</comment>
<keyword evidence="6" id="KW-1185">Reference proteome</keyword>
<evidence type="ECO:0000259" key="4">
    <source>
        <dbReference type="PROSITE" id="PS01124"/>
    </source>
</evidence>
<dbReference type="Pfam" id="PF00106">
    <property type="entry name" value="adh_short"/>
    <property type="match status" value="1"/>
</dbReference>
<reference evidence="5 6" key="1">
    <citation type="submission" date="2018-03" db="EMBL/GenBank/DDBJ databases">
        <title>Genomic Encyclopedia of Type Strains, Phase III (KMG-III): the genomes of soil and plant-associated and newly described type strains.</title>
        <authorList>
            <person name="Whitman W."/>
        </authorList>
    </citation>
    <scope>NUCLEOTIDE SEQUENCE [LARGE SCALE GENOMIC DNA]</scope>
    <source>
        <strain evidence="5 6">CGMCC 1.9313</strain>
    </source>
</reference>
<dbReference type="InterPro" id="IPR018060">
    <property type="entry name" value="HTH_AraC"/>
</dbReference>
<organism evidence="5 6">
    <name type="scientific">Arcticibacter pallidicorallinus</name>
    <dbReference type="NCBI Taxonomy" id="1259464"/>
    <lineage>
        <taxon>Bacteria</taxon>
        <taxon>Pseudomonadati</taxon>
        <taxon>Bacteroidota</taxon>
        <taxon>Sphingobacteriia</taxon>
        <taxon>Sphingobacteriales</taxon>
        <taxon>Sphingobacteriaceae</taxon>
        <taxon>Arcticibacter</taxon>
    </lineage>
</organism>
<keyword evidence="3" id="KW-0804">Transcription</keyword>
<evidence type="ECO:0000256" key="3">
    <source>
        <dbReference type="ARBA" id="ARBA00023163"/>
    </source>
</evidence>
<proteinExistence type="predicted"/>
<dbReference type="PANTHER" id="PTHR43280">
    <property type="entry name" value="ARAC-FAMILY TRANSCRIPTIONAL REGULATOR"/>
    <property type="match status" value="1"/>
</dbReference>
<evidence type="ECO:0000313" key="5">
    <source>
        <dbReference type="EMBL" id="PRY52673.1"/>
    </source>
</evidence>
<dbReference type="EMBL" id="PVTH01000005">
    <property type="protein sequence ID" value="PRY52673.1"/>
    <property type="molecule type" value="Genomic_DNA"/>
</dbReference>
<keyword evidence="2" id="KW-0238">DNA-binding</keyword>
<dbReference type="InterPro" id="IPR036291">
    <property type="entry name" value="NAD(P)-bd_dom_sf"/>
</dbReference>
<evidence type="ECO:0000313" key="6">
    <source>
        <dbReference type="Proteomes" id="UP000238034"/>
    </source>
</evidence>